<dbReference type="EMBL" id="JH795856">
    <property type="protein sequence ID" value="EJU05628.1"/>
    <property type="molecule type" value="Genomic_DNA"/>
</dbReference>
<dbReference type="HOGENOM" id="CLU_1981537_0_0_1"/>
<proteinExistence type="predicted"/>
<name>M5GGK1_DACPD</name>
<feature type="region of interest" description="Disordered" evidence="1">
    <location>
        <begin position="60"/>
        <end position="93"/>
    </location>
</feature>
<gene>
    <name evidence="2" type="ORF">DACRYDRAFT_13578</name>
</gene>
<evidence type="ECO:0000313" key="3">
    <source>
        <dbReference type="Proteomes" id="UP000030653"/>
    </source>
</evidence>
<dbReference type="AlphaFoldDB" id="M5GGK1"/>
<reference evidence="2 3" key="1">
    <citation type="journal article" date="2012" name="Science">
        <title>The Paleozoic origin of enzymatic lignin decomposition reconstructed from 31 fungal genomes.</title>
        <authorList>
            <person name="Floudas D."/>
            <person name="Binder M."/>
            <person name="Riley R."/>
            <person name="Barry K."/>
            <person name="Blanchette R.A."/>
            <person name="Henrissat B."/>
            <person name="Martinez A.T."/>
            <person name="Otillar R."/>
            <person name="Spatafora J.W."/>
            <person name="Yadav J.S."/>
            <person name="Aerts A."/>
            <person name="Benoit I."/>
            <person name="Boyd A."/>
            <person name="Carlson A."/>
            <person name="Copeland A."/>
            <person name="Coutinho P.M."/>
            <person name="de Vries R.P."/>
            <person name="Ferreira P."/>
            <person name="Findley K."/>
            <person name="Foster B."/>
            <person name="Gaskell J."/>
            <person name="Glotzer D."/>
            <person name="Gorecki P."/>
            <person name="Heitman J."/>
            <person name="Hesse C."/>
            <person name="Hori C."/>
            <person name="Igarashi K."/>
            <person name="Jurgens J.A."/>
            <person name="Kallen N."/>
            <person name="Kersten P."/>
            <person name="Kohler A."/>
            <person name="Kuees U."/>
            <person name="Kumar T.K.A."/>
            <person name="Kuo A."/>
            <person name="LaButti K."/>
            <person name="Larrondo L.F."/>
            <person name="Lindquist E."/>
            <person name="Ling A."/>
            <person name="Lombard V."/>
            <person name="Lucas S."/>
            <person name="Lundell T."/>
            <person name="Martin R."/>
            <person name="McLaughlin D.J."/>
            <person name="Morgenstern I."/>
            <person name="Morin E."/>
            <person name="Murat C."/>
            <person name="Nagy L.G."/>
            <person name="Nolan M."/>
            <person name="Ohm R.A."/>
            <person name="Patyshakuliyeva A."/>
            <person name="Rokas A."/>
            <person name="Ruiz-Duenas F.J."/>
            <person name="Sabat G."/>
            <person name="Salamov A."/>
            <person name="Samejima M."/>
            <person name="Schmutz J."/>
            <person name="Slot J.C."/>
            <person name="St John F."/>
            <person name="Stenlid J."/>
            <person name="Sun H."/>
            <person name="Sun S."/>
            <person name="Syed K."/>
            <person name="Tsang A."/>
            <person name="Wiebenga A."/>
            <person name="Young D."/>
            <person name="Pisabarro A."/>
            <person name="Eastwood D.C."/>
            <person name="Martin F."/>
            <person name="Cullen D."/>
            <person name="Grigoriev I.V."/>
            <person name="Hibbett D.S."/>
        </authorList>
    </citation>
    <scope>NUCLEOTIDE SEQUENCE [LARGE SCALE GENOMIC DNA]</scope>
    <source>
        <strain evidence="2 3">DJM-731 SS1</strain>
    </source>
</reference>
<dbReference type="Proteomes" id="UP000030653">
    <property type="component" value="Unassembled WGS sequence"/>
</dbReference>
<sequence length="126" mass="13125">MALQQTTLPCPTSHTTLPLLLTYAQVIHLAPGTSVEELDLDLGLYKAPTQLVLDLDKGLDKAPTQHTPEESGLAGQTNASSVTALLDTDGEAATGGELEQMLLLDADDKSAGDGQPDPAPEPVLQP</sequence>
<dbReference type="RefSeq" id="XP_040632522.1">
    <property type="nucleotide sequence ID" value="XM_040770988.1"/>
</dbReference>
<evidence type="ECO:0000313" key="2">
    <source>
        <dbReference type="EMBL" id="EJU05628.1"/>
    </source>
</evidence>
<feature type="region of interest" description="Disordered" evidence="1">
    <location>
        <begin position="105"/>
        <end position="126"/>
    </location>
</feature>
<feature type="compositionally biased region" description="Polar residues" evidence="1">
    <location>
        <begin position="74"/>
        <end position="83"/>
    </location>
</feature>
<protein>
    <submittedName>
        <fullName evidence="2">Uncharacterized protein</fullName>
    </submittedName>
</protein>
<feature type="compositionally biased region" description="Pro residues" evidence="1">
    <location>
        <begin position="117"/>
        <end position="126"/>
    </location>
</feature>
<keyword evidence="3" id="KW-1185">Reference proteome</keyword>
<evidence type="ECO:0000256" key="1">
    <source>
        <dbReference type="SAM" id="MobiDB-lite"/>
    </source>
</evidence>
<accession>M5GGK1</accession>
<organism evidence="2 3">
    <name type="scientific">Dacryopinax primogenitus (strain DJM 731)</name>
    <name type="common">Brown rot fungus</name>
    <dbReference type="NCBI Taxonomy" id="1858805"/>
    <lineage>
        <taxon>Eukaryota</taxon>
        <taxon>Fungi</taxon>
        <taxon>Dikarya</taxon>
        <taxon>Basidiomycota</taxon>
        <taxon>Agaricomycotina</taxon>
        <taxon>Dacrymycetes</taxon>
        <taxon>Dacrymycetales</taxon>
        <taxon>Dacrymycetaceae</taxon>
        <taxon>Dacryopinax</taxon>
    </lineage>
</organism>
<dbReference type="GeneID" id="63686050"/>